<feature type="compositionally biased region" description="Acidic residues" evidence="1">
    <location>
        <begin position="63"/>
        <end position="106"/>
    </location>
</feature>
<feature type="signal peptide" evidence="2">
    <location>
        <begin position="1"/>
        <end position="16"/>
    </location>
</feature>
<protein>
    <submittedName>
        <fullName evidence="3">Uncharacterized protein</fullName>
    </submittedName>
</protein>
<feature type="region of interest" description="Disordered" evidence="1">
    <location>
        <begin position="29"/>
        <end position="135"/>
    </location>
</feature>
<dbReference type="Proteomes" id="UP000019132">
    <property type="component" value="Unassembled WGS sequence"/>
</dbReference>
<reference evidence="4" key="2">
    <citation type="submission" date="2010-04" db="EMBL/GenBank/DDBJ databases">
        <authorList>
            <person name="Buell R."/>
            <person name="Hamilton J."/>
            <person name="Hostetler J."/>
        </authorList>
    </citation>
    <scope>NUCLEOTIDE SEQUENCE [LARGE SCALE GENOMIC DNA]</scope>
    <source>
        <strain evidence="4">DAOM:BR144</strain>
    </source>
</reference>
<sequence length="135" mass="14230">MLRSLLLLALTMTAAAALSGTAAACTEDGLICPDGSVLSRDPQRDCDFPACPSSAANERVEESIQDGGDEDADEDEEDEEDAEEDESASEDADEEEEQKDDEENASDDASAATANATEAAVNVPQTLSFANLRVR</sequence>
<organism evidence="3 4">
    <name type="scientific">Globisporangium ultimum (strain ATCC 200006 / CBS 805.95 / DAOM BR144)</name>
    <name type="common">Pythium ultimum</name>
    <dbReference type="NCBI Taxonomy" id="431595"/>
    <lineage>
        <taxon>Eukaryota</taxon>
        <taxon>Sar</taxon>
        <taxon>Stramenopiles</taxon>
        <taxon>Oomycota</taxon>
        <taxon>Peronosporomycetes</taxon>
        <taxon>Pythiales</taxon>
        <taxon>Pythiaceae</taxon>
        <taxon>Globisporangium</taxon>
    </lineage>
</organism>
<evidence type="ECO:0000313" key="4">
    <source>
        <dbReference type="Proteomes" id="UP000019132"/>
    </source>
</evidence>
<keyword evidence="2" id="KW-0732">Signal</keyword>
<dbReference type="VEuPathDB" id="FungiDB:PYU1_G013360"/>
<accession>K3X840</accession>
<dbReference type="EnsemblProtists" id="PYU1_T013389">
    <property type="protein sequence ID" value="PYU1_T013389"/>
    <property type="gene ID" value="PYU1_G013360"/>
</dbReference>
<feature type="chain" id="PRO_5005686993" evidence="2">
    <location>
        <begin position="17"/>
        <end position="135"/>
    </location>
</feature>
<dbReference type="eggNOG" id="ENOG502T37U">
    <property type="taxonomic scope" value="Eukaryota"/>
</dbReference>
<reference evidence="4" key="1">
    <citation type="journal article" date="2010" name="Genome Biol.">
        <title>Genome sequence of the necrotrophic plant pathogen Pythium ultimum reveals original pathogenicity mechanisms and effector repertoire.</title>
        <authorList>
            <person name="Levesque C.A."/>
            <person name="Brouwer H."/>
            <person name="Cano L."/>
            <person name="Hamilton J.P."/>
            <person name="Holt C."/>
            <person name="Huitema E."/>
            <person name="Raffaele S."/>
            <person name="Robideau G.P."/>
            <person name="Thines M."/>
            <person name="Win J."/>
            <person name="Zerillo M.M."/>
            <person name="Beakes G.W."/>
            <person name="Boore J.L."/>
            <person name="Busam D."/>
            <person name="Dumas B."/>
            <person name="Ferriera S."/>
            <person name="Fuerstenberg S.I."/>
            <person name="Gachon C.M."/>
            <person name="Gaulin E."/>
            <person name="Govers F."/>
            <person name="Grenville-Briggs L."/>
            <person name="Horner N."/>
            <person name="Hostetler J."/>
            <person name="Jiang R.H."/>
            <person name="Johnson J."/>
            <person name="Krajaejun T."/>
            <person name="Lin H."/>
            <person name="Meijer H.J."/>
            <person name="Moore B."/>
            <person name="Morris P."/>
            <person name="Phuntmart V."/>
            <person name="Puiu D."/>
            <person name="Shetty J."/>
            <person name="Stajich J.E."/>
            <person name="Tripathy S."/>
            <person name="Wawra S."/>
            <person name="van West P."/>
            <person name="Whitty B.R."/>
            <person name="Coutinho P.M."/>
            <person name="Henrissat B."/>
            <person name="Martin F."/>
            <person name="Thomas P.D."/>
            <person name="Tyler B.M."/>
            <person name="De Vries R.P."/>
            <person name="Kamoun S."/>
            <person name="Yandell M."/>
            <person name="Tisserat N."/>
            <person name="Buell C.R."/>
        </authorList>
    </citation>
    <scope>NUCLEOTIDE SEQUENCE</scope>
    <source>
        <strain evidence="4">DAOM:BR144</strain>
    </source>
</reference>
<evidence type="ECO:0000256" key="1">
    <source>
        <dbReference type="SAM" id="MobiDB-lite"/>
    </source>
</evidence>
<reference evidence="3" key="3">
    <citation type="submission" date="2015-02" db="UniProtKB">
        <authorList>
            <consortium name="EnsemblProtists"/>
        </authorList>
    </citation>
    <scope>IDENTIFICATION</scope>
    <source>
        <strain evidence="3">DAOM BR144</strain>
    </source>
</reference>
<feature type="compositionally biased region" description="Low complexity" evidence="1">
    <location>
        <begin position="107"/>
        <end position="120"/>
    </location>
</feature>
<dbReference type="PROSITE" id="PS51257">
    <property type="entry name" value="PROKAR_LIPOPROTEIN"/>
    <property type="match status" value="1"/>
</dbReference>
<dbReference type="InParanoid" id="K3X840"/>
<dbReference type="EMBL" id="GL376609">
    <property type="status" value="NOT_ANNOTATED_CDS"/>
    <property type="molecule type" value="Genomic_DNA"/>
</dbReference>
<name>K3X840_GLOUD</name>
<keyword evidence="4" id="KW-1185">Reference proteome</keyword>
<evidence type="ECO:0000256" key="2">
    <source>
        <dbReference type="SAM" id="SignalP"/>
    </source>
</evidence>
<evidence type="ECO:0000313" key="3">
    <source>
        <dbReference type="EnsemblProtists" id="PYU1_T013389"/>
    </source>
</evidence>
<dbReference type="AlphaFoldDB" id="K3X840"/>
<dbReference type="HOGENOM" id="CLU_1889961_0_0_1"/>
<proteinExistence type="predicted"/>